<name>A0ABQ7S8Z4_9ACAR</name>
<dbReference type="InterPro" id="IPR022905">
    <property type="entry name" value="Rpo11-like"/>
</dbReference>
<proteinExistence type="inferred from homology"/>
<feature type="non-terminal residue" evidence="7">
    <location>
        <position position="1"/>
    </location>
</feature>
<organism evidence="7 8">
    <name type="scientific">Fragariocoptes setiger</name>
    <dbReference type="NCBI Taxonomy" id="1670756"/>
    <lineage>
        <taxon>Eukaryota</taxon>
        <taxon>Metazoa</taxon>
        <taxon>Ecdysozoa</taxon>
        <taxon>Arthropoda</taxon>
        <taxon>Chelicerata</taxon>
        <taxon>Arachnida</taxon>
        <taxon>Acari</taxon>
        <taxon>Acariformes</taxon>
        <taxon>Trombidiformes</taxon>
        <taxon>Prostigmata</taxon>
        <taxon>Eupodina</taxon>
        <taxon>Eriophyoidea</taxon>
        <taxon>Phytoptidae</taxon>
        <taxon>Fragariocoptes</taxon>
    </lineage>
</organism>
<accession>A0ABQ7S8Z4</accession>
<evidence type="ECO:0000256" key="2">
    <source>
        <dbReference type="ARBA" id="ARBA00022478"/>
    </source>
</evidence>
<sequence>MNAPNSFDSFLLAEGESKITMEKDTKVPNAAVFTVYKEDHTLGNMIRMQLLKDPKVLFAGYKVIHPLEYKFALRIQTVHGYYPIDALLSAINDLMSEISLLDERFREAVEASVD</sequence>
<evidence type="ECO:0000256" key="1">
    <source>
        <dbReference type="ARBA" id="ARBA00004123"/>
    </source>
</evidence>
<dbReference type="HAMAP" id="MF_00261">
    <property type="entry name" value="RNApol_arch_Rpo11"/>
    <property type="match status" value="1"/>
</dbReference>
<dbReference type="InterPro" id="IPR008193">
    <property type="entry name" value="RNA_pol_Rpb11_13-16kDa_CS"/>
</dbReference>
<dbReference type="InterPro" id="IPR036603">
    <property type="entry name" value="RBP11-like"/>
</dbReference>
<evidence type="ECO:0000259" key="6">
    <source>
        <dbReference type="Pfam" id="PF13656"/>
    </source>
</evidence>
<evidence type="ECO:0000256" key="3">
    <source>
        <dbReference type="ARBA" id="ARBA00023163"/>
    </source>
</evidence>
<dbReference type="InterPro" id="IPR037685">
    <property type="entry name" value="RBP11"/>
</dbReference>
<protein>
    <submittedName>
        <fullName evidence="7">DNA-directed RNA polymerase II subunit RPB11</fullName>
    </submittedName>
</protein>
<evidence type="ECO:0000256" key="4">
    <source>
        <dbReference type="ARBA" id="ARBA00023242"/>
    </source>
</evidence>
<keyword evidence="8" id="KW-1185">Reference proteome</keyword>
<dbReference type="InterPro" id="IPR009025">
    <property type="entry name" value="RBP11-like_dimer"/>
</dbReference>
<dbReference type="Pfam" id="PF13656">
    <property type="entry name" value="RNA_pol_L_2"/>
    <property type="match status" value="1"/>
</dbReference>
<dbReference type="CDD" id="cd06926">
    <property type="entry name" value="RNAP_II_RPB11"/>
    <property type="match status" value="1"/>
</dbReference>
<evidence type="ECO:0000313" key="7">
    <source>
        <dbReference type="EMBL" id="KAG9509862.1"/>
    </source>
</evidence>
<dbReference type="PANTHER" id="PTHR13946">
    <property type="entry name" value="DNA-DIRECTED RNA POLYMERASE I,II,III"/>
    <property type="match status" value="1"/>
</dbReference>
<evidence type="ECO:0000256" key="5">
    <source>
        <dbReference type="ARBA" id="ARBA00025751"/>
    </source>
</evidence>
<dbReference type="PROSITE" id="PS01154">
    <property type="entry name" value="RNA_POL_L_13KD"/>
    <property type="match status" value="1"/>
</dbReference>
<evidence type="ECO:0000313" key="8">
    <source>
        <dbReference type="Proteomes" id="UP000825002"/>
    </source>
</evidence>
<gene>
    <name evidence="7" type="primary">Rpb11</name>
    <name evidence="7" type="ORF">GZH46_01607</name>
</gene>
<dbReference type="PANTHER" id="PTHR13946:SF16">
    <property type="entry name" value="DNA-DIRECTED RNA POLYMERASE II SUBUNIT RPB11"/>
    <property type="match status" value="1"/>
</dbReference>
<comment type="subcellular location">
    <subcellularLocation>
        <location evidence="1">Nucleus</location>
    </subcellularLocation>
</comment>
<dbReference type="SUPFAM" id="SSF55257">
    <property type="entry name" value="RBP11-like subunits of RNA polymerase"/>
    <property type="match status" value="1"/>
</dbReference>
<dbReference type="Proteomes" id="UP000825002">
    <property type="component" value="Unassembled WGS sequence"/>
</dbReference>
<comment type="caution">
    <text evidence="7">The sequence shown here is derived from an EMBL/GenBank/DDBJ whole genome shotgun (WGS) entry which is preliminary data.</text>
</comment>
<comment type="similarity">
    <text evidence="5">Belongs to the archaeal Rpo11/eukaryotic RPB11/RPC19 RNA polymerase subunit family.</text>
</comment>
<keyword evidence="3" id="KW-0804">Transcription</keyword>
<dbReference type="GO" id="GO:0000428">
    <property type="term" value="C:DNA-directed RNA polymerase complex"/>
    <property type="evidence" value="ECO:0007669"/>
    <property type="project" value="UniProtKB-KW"/>
</dbReference>
<keyword evidence="2 7" id="KW-0240">DNA-directed RNA polymerase</keyword>
<dbReference type="EMBL" id="JAIFTH010000304">
    <property type="protein sequence ID" value="KAG9509862.1"/>
    <property type="molecule type" value="Genomic_DNA"/>
</dbReference>
<feature type="domain" description="DNA-directed RNA polymerase RBP11-like dimerisation" evidence="6">
    <location>
        <begin position="31"/>
        <end position="101"/>
    </location>
</feature>
<reference evidence="7 8" key="1">
    <citation type="submission" date="2020-10" db="EMBL/GenBank/DDBJ databases">
        <authorList>
            <person name="Klimov P.B."/>
            <person name="Dyachkov S.M."/>
            <person name="Chetverikov P.E."/>
        </authorList>
    </citation>
    <scope>NUCLEOTIDE SEQUENCE [LARGE SCALE GENOMIC DNA]</scope>
    <source>
        <strain evidence="7">BMOC 18-1129-001#AD2665</strain>
        <tissue evidence="7">Entire mites</tissue>
    </source>
</reference>
<dbReference type="Gene3D" id="3.30.1360.10">
    <property type="entry name" value="RNA polymerase, RBP11-like subunit"/>
    <property type="match status" value="1"/>
</dbReference>
<keyword evidence="4" id="KW-0539">Nucleus</keyword>